<evidence type="ECO:0000256" key="5">
    <source>
        <dbReference type="ARBA" id="ARBA00022679"/>
    </source>
</evidence>
<evidence type="ECO:0000256" key="1">
    <source>
        <dbReference type="ARBA" id="ARBA00005156"/>
    </source>
</evidence>
<dbReference type="WBParaSite" id="TREG1_122390.1">
    <property type="protein sequence ID" value="TREG1_122390.1"/>
    <property type="gene ID" value="TREG1_122390"/>
</dbReference>
<dbReference type="Gene3D" id="3.40.50.11840">
    <property type="entry name" value="Diphthamide synthesis DPH1/DPH2 domain 1"/>
    <property type="match status" value="1"/>
</dbReference>
<evidence type="ECO:0000256" key="10">
    <source>
        <dbReference type="ARBA" id="ARBA00048403"/>
    </source>
</evidence>
<name>A0AA85J326_TRIRE</name>
<dbReference type="Pfam" id="PF01866">
    <property type="entry name" value="Diphthamide_syn"/>
    <property type="match status" value="1"/>
</dbReference>
<dbReference type="InterPro" id="IPR042265">
    <property type="entry name" value="DPH1/DPH2_3"/>
</dbReference>
<dbReference type="InterPro" id="IPR035435">
    <property type="entry name" value="DPH1/DPH2_euk_archaea"/>
</dbReference>
<dbReference type="GO" id="GO:0017183">
    <property type="term" value="P:protein histidyl modification to diphthamide"/>
    <property type="evidence" value="ECO:0007669"/>
    <property type="project" value="UniProtKB-UniRule"/>
</dbReference>
<protein>
    <recommendedName>
        <fullName evidence="4 11">2-(3-amino-3-carboxypropyl)histidine synthase subunit 1</fullName>
        <ecNumber evidence="3 11">2.5.1.108</ecNumber>
    </recommendedName>
</protein>
<dbReference type="AlphaFoldDB" id="A0AA85J326"/>
<dbReference type="Gene3D" id="3.40.50.11850">
    <property type="entry name" value="Diphthamide synthesis DPH1/DPH2 domain 2"/>
    <property type="match status" value="1"/>
</dbReference>
<dbReference type="GO" id="GO:0046872">
    <property type="term" value="F:metal ion binding"/>
    <property type="evidence" value="ECO:0007669"/>
    <property type="project" value="UniProtKB-KW"/>
</dbReference>
<keyword evidence="8" id="KW-0408">Iron</keyword>
<keyword evidence="5 11" id="KW-0808">Transferase</keyword>
<dbReference type="GO" id="GO:0051539">
    <property type="term" value="F:4 iron, 4 sulfur cluster binding"/>
    <property type="evidence" value="ECO:0007669"/>
    <property type="project" value="UniProtKB-UniRule"/>
</dbReference>
<accession>A0AA85J326</accession>
<keyword evidence="11" id="KW-0004">4Fe-4S</keyword>
<reference evidence="13" key="2">
    <citation type="submission" date="2023-11" db="UniProtKB">
        <authorList>
            <consortium name="WormBaseParasite"/>
        </authorList>
    </citation>
    <scope>IDENTIFICATION</scope>
</reference>
<dbReference type="PANTHER" id="PTHR10762:SF1">
    <property type="entry name" value="2-(3-AMINO-3-CARBOXYPROPYL)HISTIDINE SYNTHASE SUBUNIT 1"/>
    <property type="match status" value="1"/>
</dbReference>
<keyword evidence="12" id="KW-1185">Reference proteome</keyword>
<dbReference type="PANTHER" id="PTHR10762">
    <property type="entry name" value="DIPHTHAMIDE BIOSYNTHESIS PROTEIN"/>
    <property type="match status" value="1"/>
</dbReference>
<evidence type="ECO:0000256" key="11">
    <source>
        <dbReference type="PIRNR" id="PIRNR004967"/>
    </source>
</evidence>
<dbReference type="FunFam" id="3.40.50.11850:FF:000001">
    <property type="entry name" value="2-(3-amino-3-carboxypropyl)histidine synthase subunit 1"/>
    <property type="match status" value="1"/>
</dbReference>
<comment type="similarity">
    <text evidence="2 11">Belongs to the DPH1/DPH2 family. DPH1 subfamily.</text>
</comment>
<evidence type="ECO:0000313" key="12">
    <source>
        <dbReference type="Proteomes" id="UP000050795"/>
    </source>
</evidence>
<dbReference type="InterPro" id="IPR042263">
    <property type="entry name" value="DPH1/DPH2_1"/>
</dbReference>
<dbReference type="Gene3D" id="3.40.50.11860">
    <property type="entry name" value="Diphthamide synthesis DPH1/DPH2 domain 3"/>
    <property type="match status" value="1"/>
</dbReference>
<comment type="catalytic activity">
    <reaction evidence="10 11">
        <text>L-histidyl-[translation elongation factor 2] + S-adenosyl-L-methionine = 2-[(3S)-amino-3-carboxypropyl]-L-histidyl-[translation elongation factor 2] + S-methyl-5'-thioadenosine + H(+)</text>
        <dbReference type="Rhea" id="RHEA:36783"/>
        <dbReference type="Rhea" id="RHEA-COMP:9748"/>
        <dbReference type="Rhea" id="RHEA-COMP:9749"/>
        <dbReference type="ChEBI" id="CHEBI:15378"/>
        <dbReference type="ChEBI" id="CHEBI:17509"/>
        <dbReference type="ChEBI" id="CHEBI:29979"/>
        <dbReference type="ChEBI" id="CHEBI:59789"/>
        <dbReference type="ChEBI" id="CHEBI:73995"/>
        <dbReference type="EC" id="2.5.1.108"/>
    </reaction>
</comment>
<evidence type="ECO:0000256" key="3">
    <source>
        <dbReference type="ARBA" id="ARBA00012221"/>
    </source>
</evidence>
<proteinExistence type="inferred from homology"/>
<keyword evidence="6 11" id="KW-0949">S-adenosyl-L-methionine</keyword>
<evidence type="ECO:0000256" key="2">
    <source>
        <dbReference type="ARBA" id="ARBA00010173"/>
    </source>
</evidence>
<evidence type="ECO:0000313" key="13">
    <source>
        <dbReference type="WBParaSite" id="TREG1_122390.1"/>
    </source>
</evidence>
<evidence type="ECO:0000256" key="8">
    <source>
        <dbReference type="ARBA" id="ARBA00023004"/>
    </source>
</evidence>
<keyword evidence="7" id="KW-0479">Metal-binding</keyword>
<evidence type="ECO:0000256" key="4">
    <source>
        <dbReference type="ARBA" id="ARBA00021915"/>
    </source>
</evidence>
<evidence type="ECO:0000256" key="9">
    <source>
        <dbReference type="ARBA" id="ARBA00023014"/>
    </source>
</evidence>
<organism evidence="12 13">
    <name type="scientific">Trichobilharzia regenti</name>
    <name type="common">Nasal bird schistosome</name>
    <dbReference type="NCBI Taxonomy" id="157069"/>
    <lineage>
        <taxon>Eukaryota</taxon>
        <taxon>Metazoa</taxon>
        <taxon>Spiralia</taxon>
        <taxon>Lophotrochozoa</taxon>
        <taxon>Platyhelminthes</taxon>
        <taxon>Trematoda</taxon>
        <taxon>Digenea</taxon>
        <taxon>Strigeidida</taxon>
        <taxon>Schistosomatoidea</taxon>
        <taxon>Schistosomatidae</taxon>
        <taxon>Trichobilharzia</taxon>
    </lineage>
</organism>
<comment type="pathway">
    <text evidence="1 11">Protein modification; peptidyl-diphthamide biosynthesis.</text>
</comment>
<dbReference type="Proteomes" id="UP000050795">
    <property type="component" value="Unassembled WGS sequence"/>
</dbReference>
<dbReference type="FunFam" id="3.40.50.11860:FF:000002">
    <property type="entry name" value="2-(3-amino-3-carboxypropyl)histidine synthase subunit 1"/>
    <property type="match status" value="1"/>
</dbReference>
<dbReference type="NCBIfam" id="TIGR00322">
    <property type="entry name" value="diphth2_R"/>
    <property type="match status" value="1"/>
</dbReference>
<dbReference type="EC" id="2.5.1.108" evidence="3 11"/>
<evidence type="ECO:0000256" key="7">
    <source>
        <dbReference type="ARBA" id="ARBA00022723"/>
    </source>
</evidence>
<dbReference type="PIRSF" id="PIRSF004967">
    <property type="entry name" value="DPH1"/>
    <property type="match status" value="1"/>
</dbReference>
<reference evidence="12" key="1">
    <citation type="submission" date="2022-06" db="EMBL/GenBank/DDBJ databases">
        <authorList>
            <person name="Berger JAMES D."/>
            <person name="Berger JAMES D."/>
        </authorList>
    </citation>
    <scope>NUCLEOTIDE SEQUENCE [LARGE SCALE GENOMIC DNA]</scope>
</reference>
<dbReference type="SFLD" id="SFLDS00032">
    <property type="entry name" value="Radical_SAM_3-amino-3-carboxyp"/>
    <property type="match status" value="1"/>
</dbReference>
<sequence>MPTKRIIPWKIPDWLLNDVLLNKSISERLPAHYNFEIHKTIWRIHSLRAKRIALQMPEGLLLFAIPISEVIQNYFVRINRTSESDLSGNTIAADENTKDIDIVILGDVTYGACCIEDLTAKALNVDLLVHYGHSCLIPLDSPSVLYIFVDIQIDIAHFVDSIQANFEKSSRLALVSTIQFVTSLQVTKQPLLDSGYSVVIPQCLPLSPGEILGCTSPKVEGVDALIYLGDGRFHLESIMISNPLLDAYRYDPYDKSFTREYYDHKEMRRRRKDAIDTAKTAVNFGIILGTLGRQGSPAVVRQLQTELEKSNKTYIILLLSEISPSKLALFDEQVDVWIQVACPRLSIDWGVEFTKPLLTPYEAFVALNGQVHWPKDLSEAYPMDYYANQSLGPWTPNHKLNKKTVEMIKTINKKCLTCDETDAVNTTCCKKNLAGYVI</sequence>
<comment type="cofactor">
    <cofactor evidence="11">
        <name>[4Fe-4S] cluster</name>
        <dbReference type="ChEBI" id="CHEBI:49883"/>
    </cofactor>
    <text evidence="11">Binds 1 [4Fe-4S] cluster per subunit. The cluster is coordinated with 3 cysteines and an exchangeable S-adenosyl-L-methionine.</text>
</comment>
<dbReference type="GO" id="GO:0090560">
    <property type="term" value="F:2-(3-amino-3-carboxypropyl)histidine synthase activity"/>
    <property type="evidence" value="ECO:0007669"/>
    <property type="project" value="UniProtKB-UniRule"/>
</dbReference>
<keyword evidence="9" id="KW-0411">Iron-sulfur</keyword>
<comment type="function">
    <text evidence="11">Catalyzes the first step of diphthamide biosynthesis, a post-translational modification of histidine which occurs in elongation factor 2.</text>
</comment>
<dbReference type="InterPro" id="IPR016435">
    <property type="entry name" value="DPH1/DPH2"/>
</dbReference>
<dbReference type="SFLD" id="SFLDG01121">
    <property type="entry name" value="Diphthamide_biosynthesis"/>
    <property type="match status" value="1"/>
</dbReference>
<dbReference type="InterPro" id="IPR042264">
    <property type="entry name" value="DPH1/DPH2_2"/>
</dbReference>
<evidence type="ECO:0000256" key="6">
    <source>
        <dbReference type="ARBA" id="ARBA00022691"/>
    </source>
</evidence>